<proteinExistence type="predicted"/>
<dbReference type="AlphaFoldDB" id="A0A0A2A5D6"/>
<evidence type="ECO:0000313" key="3">
    <source>
        <dbReference type="Proteomes" id="UP000030445"/>
    </source>
</evidence>
<evidence type="ECO:0000313" key="2">
    <source>
        <dbReference type="EMBL" id="KGF97077.1"/>
    </source>
</evidence>
<gene>
    <name evidence="2" type="ORF">EU96_1718</name>
</gene>
<dbReference type="STRING" id="74545.EU96_1718"/>
<dbReference type="EMBL" id="JNAM01000011">
    <property type="protein sequence ID" value="KGF97077.1"/>
    <property type="molecule type" value="Genomic_DNA"/>
</dbReference>
<sequence length="38" mass="4572">MEVNHMMNLGLEIVFWFILLIYIVAKLVQTKKGFKQQF</sequence>
<accession>A0A0A2A5D6</accession>
<organism evidence="2 3">
    <name type="scientific">Prochlorococcus marinus str. MIT 9302</name>
    <dbReference type="NCBI Taxonomy" id="74545"/>
    <lineage>
        <taxon>Bacteria</taxon>
        <taxon>Bacillati</taxon>
        <taxon>Cyanobacteriota</taxon>
        <taxon>Cyanophyceae</taxon>
        <taxon>Synechococcales</taxon>
        <taxon>Prochlorococcaceae</taxon>
        <taxon>Prochlorococcus</taxon>
    </lineage>
</organism>
<keyword evidence="1" id="KW-0472">Membrane</keyword>
<reference evidence="3" key="1">
    <citation type="journal article" date="2014" name="Sci. Data">
        <title>Genomes of diverse isolates of the marine cyanobacterium Prochlorococcus.</title>
        <authorList>
            <person name="Biller S."/>
            <person name="Berube P."/>
            <person name="Thompson J."/>
            <person name="Kelly L."/>
            <person name="Roggensack S."/>
            <person name="Awad L."/>
            <person name="Roache-Johnson K."/>
            <person name="Ding H."/>
            <person name="Giovannoni S.J."/>
            <person name="Moore L.R."/>
            <person name="Chisholm S.W."/>
        </authorList>
    </citation>
    <scope>NUCLEOTIDE SEQUENCE [LARGE SCALE GENOMIC DNA]</scope>
    <source>
        <strain evidence="3">MIT 9302</strain>
    </source>
</reference>
<keyword evidence="1" id="KW-0812">Transmembrane</keyword>
<protein>
    <submittedName>
        <fullName evidence="2">Uncharacterized protein</fullName>
    </submittedName>
</protein>
<comment type="caution">
    <text evidence="2">The sequence shown here is derived from an EMBL/GenBank/DDBJ whole genome shotgun (WGS) entry which is preliminary data.</text>
</comment>
<name>A0A0A2A5D6_PROMR</name>
<evidence type="ECO:0000256" key="1">
    <source>
        <dbReference type="SAM" id="Phobius"/>
    </source>
</evidence>
<keyword evidence="1" id="KW-1133">Transmembrane helix</keyword>
<dbReference type="Proteomes" id="UP000030445">
    <property type="component" value="Unassembled WGS sequence"/>
</dbReference>
<feature type="transmembrane region" description="Helical" evidence="1">
    <location>
        <begin position="6"/>
        <end position="25"/>
    </location>
</feature>